<proteinExistence type="inferred from homology"/>
<evidence type="ECO:0000313" key="8">
    <source>
        <dbReference type="EMBL" id="CAB4181317.1"/>
    </source>
</evidence>
<dbReference type="SUPFAM" id="SSF51735">
    <property type="entry name" value="NAD(P)-binding Rossmann-fold domains"/>
    <property type="match status" value="1"/>
</dbReference>
<accession>A0A6J5PDF8</accession>
<evidence type="ECO:0000313" key="11">
    <source>
        <dbReference type="EMBL" id="CAB5227409.1"/>
    </source>
</evidence>
<evidence type="ECO:0000313" key="6">
    <source>
        <dbReference type="EMBL" id="CAB4169162.1"/>
    </source>
</evidence>
<dbReference type="InterPro" id="IPR006368">
    <property type="entry name" value="GDP_Man_deHydtase"/>
</dbReference>
<dbReference type="InterPro" id="IPR036291">
    <property type="entry name" value="NAD(P)-bd_dom_sf"/>
</dbReference>
<dbReference type="FunFam" id="3.40.50.720:FF:000924">
    <property type="entry name" value="GDP-mannose 4,6 dehydratase"/>
    <property type="match status" value="1"/>
</dbReference>
<dbReference type="CDD" id="cd05260">
    <property type="entry name" value="GDP_MD_SDR_e"/>
    <property type="match status" value="1"/>
</dbReference>
<evidence type="ECO:0000256" key="2">
    <source>
        <dbReference type="ARBA" id="ARBA00009263"/>
    </source>
</evidence>
<dbReference type="EMBL" id="LR796838">
    <property type="protein sequence ID" value="CAB4169162.1"/>
    <property type="molecule type" value="Genomic_DNA"/>
</dbReference>
<evidence type="ECO:0000256" key="3">
    <source>
        <dbReference type="ARBA" id="ARBA00011989"/>
    </source>
</evidence>
<gene>
    <name evidence="8" type="ORF">UFOVP1073_24</name>
    <name evidence="9" type="ORF">UFOVP1308_63</name>
    <name evidence="10" type="ORF">UFOVP1423_6</name>
    <name evidence="11" type="ORF">UFOVP1520_51</name>
    <name evidence="6" type="ORF">UFOVP898_26</name>
    <name evidence="7" type="ORF">UFOVP985_33</name>
</gene>
<dbReference type="PANTHER" id="PTHR43715:SF1">
    <property type="entry name" value="GDP-MANNOSE 4,6 DEHYDRATASE"/>
    <property type="match status" value="1"/>
</dbReference>
<reference evidence="6" key="1">
    <citation type="submission" date="2020-05" db="EMBL/GenBank/DDBJ databases">
        <authorList>
            <person name="Chiriac C."/>
            <person name="Salcher M."/>
            <person name="Ghai R."/>
            <person name="Kavagutti S V."/>
        </authorList>
    </citation>
    <scope>NUCLEOTIDE SEQUENCE</scope>
</reference>
<evidence type="ECO:0000259" key="5">
    <source>
        <dbReference type="Pfam" id="PF16363"/>
    </source>
</evidence>
<dbReference type="NCBIfam" id="TIGR01472">
    <property type="entry name" value="gmd"/>
    <property type="match status" value="1"/>
</dbReference>
<feature type="domain" description="NAD(P)-binding" evidence="5">
    <location>
        <begin position="5"/>
        <end position="314"/>
    </location>
</feature>
<dbReference type="EMBL" id="LR797361">
    <property type="protein sequence ID" value="CAB4210292.1"/>
    <property type="molecule type" value="Genomic_DNA"/>
</dbReference>
<dbReference type="EMBL" id="LR797009">
    <property type="protein sequence ID" value="CAB4181317.1"/>
    <property type="molecule type" value="Genomic_DNA"/>
</dbReference>
<dbReference type="EMBL" id="LR797259">
    <property type="protein sequence ID" value="CAB4198271.1"/>
    <property type="molecule type" value="Genomic_DNA"/>
</dbReference>
<dbReference type="Gene3D" id="3.90.25.10">
    <property type="entry name" value="UDP-galactose 4-epimerase, domain 1"/>
    <property type="match status" value="1"/>
</dbReference>
<name>A0A6J5PDF8_9CAUD</name>
<evidence type="ECO:0000313" key="10">
    <source>
        <dbReference type="EMBL" id="CAB4210292.1"/>
    </source>
</evidence>
<dbReference type="EMBL" id="LR796942">
    <property type="protein sequence ID" value="CAB4176462.1"/>
    <property type="molecule type" value="Genomic_DNA"/>
</dbReference>
<dbReference type="EMBL" id="LR798377">
    <property type="protein sequence ID" value="CAB5227409.1"/>
    <property type="molecule type" value="Genomic_DNA"/>
</dbReference>
<dbReference type="InterPro" id="IPR016040">
    <property type="entry name" value="NAD(P)-bd_dom"/>
</dbReference>
<organism evidence="6">
    <name type="scientific">uncultured Caudovirales phage</name>
    <dbReference type="NCBI Taxonomy" id="2100421"/>
    <lineage>
        <taxon>Viruses</taxon>
        <taxon>Duplodnaviria</taxon>
        <taxon>Heunggongvirae</taxon>
        <taxon>Uroviricota</taxon>
        <taxon>Caudoviricetes</taxon>
        <taxon>Peduoviridae</taxon>
        <taxon>Maltschvirus</taxon>
        <taxon>Maltschvirus maltsch</taxon>
    </lineage>
</organism>
<dbReference type="Gene3D" id="3.40.50.720">
    <property type="entry name" value="NAD(P)-binding Rossmann-like Domain"/>
    <property type="match status" value="1"/>
</dbReference>
<evidence type="ECO:0000256" key="1">
    <source>
        <dbReference type="ARBA" id="ARBA00001937"/>
    </source>
</evidence>
<dbReference type="Pfam" id="PF16363">
    <property type="entry name" value="GDP_Man_Dehyd"/>
    <property type="match status" value="1"/>
</dbReference>
<comment type="similarity">
    <text evidence="2">Belongs to the NAD(P)-dependent epimerase/dehydratase family. GDP-mannose 4,6-dehydratase subfamily.</text>
</comment>
<keyword evidence="4" id="KW-0456">Lyase</keyword>
<comment type="cofactor">
    <cofactor evidence="1">
        <name>NADP(+)</name>
        <dbReference type="ChEBI" id="CHEBI:58349"/>
    </cofactor>
</comment>
<evidence type="ECO:0000313" key="7">
    <source>
        <dbReference type="EMBL" id="CAB4176462.1"/>
    </source>
</evidence>
<dbReference type="GO" id="GO:0008446">
    <property type="term" value="F:GDP-mannose 4,6-dehydratase activity"/>
    <property type="evidence" value="ECO:0007669"/>
    <property type="project" value="UniProtKB-EC"/>
</dbReference>
<dbReference type="HAMAP" id="MF_00955">
    <property type="entry name" value="GDP_Man_dehydratase"/>
    <property type="match status" value="1"/>
</dbReference>
<dbReference type="EC" id="4.2.1.47" evidence="3"/>
<protein>
    <recommendedName>
        <fullName evidence="3">GDP-mannose 4,6-dehydratase</fullName>
        <ecNumber evidence="3">4.2.1.47</ecNumber>
    </recommendedName>
</protein>
<dbReference type="GO" id="GO:0042351">
    <property type="term" value="P:'de novo' GDP-L-fucose biosynthetic process"/>
    <property type="evidence" value="ECO:0007669"/>
    <property type="project" value="TreeGrafter"/>
</dbReference>
<evidence type="ECO:0000256" key="4">
    <source>
        <dbReference type="ARBA" id="ARBA00023239"/>
    </source>
</evidence>
<evidence type="ECO:0000313" key="9">
    <source>
        <dbReference type="EMBL" id="CAB4198271.1"/>
    </source>
</evidence>
<dbReference type="PANTHER" id="PTHR43715">
    <property type="entry name" value="GDP-MANNOSE 4,6-DEHYDRATASE"/>
    <property type="match status" value="1"/>
</dbReference>
<sequence>MKRALITGITGQDGSYLAEWLLGMGYEVHGIIRRTSSASVSRIATVAGQVVTHSGDLSDESSLFRIMRAVRPDEVYNLAAQSHVHASFSQPEYTAAVTGVGVVRLLEAIRGVQDETGDAIRFYQASSSEMFGGMPGTAPQSEATPFHPRSPYGCAKAYAHWATINYRESYGLHASCGILFNHESPRRGEEFVTRKIARGVARIKAGVQPCLHLGNVTARRDWGFAGDYVRAMWLMLQQDSPRDFVVATGETHTVQEFVELAFGCVGLDWQRYVRIDQTLMRPAEVDVLLGDASAARDVLGWKPSVSFPELVGMMVNSELQEASRC</sequence>